<protein>
    <recommendedName>
        <fullName evidence="1">Glucosamine-6-phosphate deaminase</fullName>
        <ecNumber evidence="1">3.5.99.6</ecNumber>
    </recommendedName>
</protein>
<dbReference type="EMBL" id="JBHSMA010000003">
    <property type="protein sequence ID" value="MFC5410331.1"/>
    <property type="molecule type" value="Genomic_DNA"/>
</dbReference>
<dbReference type="SUPFAM" id="SSF100950">
    <property type="entry name" value="NagB/RpiA/CoA transferase-like"/>
    <property type="match status" value="1"/>
</dbReference>
<dbReference type="Proteomes" id="UP001596106">
    <property type="component" value="Unassembled WGS sequence"/>
</dbReference>
<dbReference type="InterPro" id="IPR004547">
    <property type="entry name" value="Glucosamine6P_isomerase"/>
</dbReference>
<dbReference type="SUPFAM" id="SSF102588">
    <property type="entry name" value="LmbE-like"/>
    <property type="match status" value="1"/>
</dbReference>
<dbReference type="PROSITE" id="PS01161">
    <property type="entry name" value="GLC_GALNAC_ISOMERASE"/>
    <property type="match status" value="1"/>
</dbReference>
<dbReference type="InterPro" id="IPR006148">
    <property type="entry name" value="Glc/Gal-6P_isomerase"/>
</dbReference>
<dbReference type="InterPro" id="IPR024078">
    <property type="entry name" value="LmbE-like_dom_sf"/>
</dbReference>
<dbReference type="InterPro" id="IPR003737">
    <property type="entry name" value="GlcNAc_PI_deacetylase-related"/>
</dbReference>
<evidence type="ECO:0000256" key="1">
    <source>
        <dbReference type="NCBIfam" id="TIGR00502"/>
    </source>
</evidence>
<dbReference type="InterPro" id="IPR018321">
    <property type="entry name" value="Glucosamine6P_isomerase_CS"/>
</dbReference>
<feature type="domain" description="Glucosamine/galactosamine-6-phosphate isomerase" evidence="3">
    <location>
        <begin position="36"/>
        <end position="260"/>
    </location>
</feature>
<dbReference type="PANTHER" id="PTHR42892">
    <property type="entry name" value="GLUCOSAMINE-6-PHOSPHATE DEAMINASE-LIKE PROTEIN BT_0258-RELATED"/>
    <property type="match status" value="1"/>
</dbReference>
<dbReference type="NCBIfam" id="NF002557">
    <property type="entry name" value="PRK02122.1"/>
    <property type="match status" value="1"/>
</dbReference>
<keyword evidence="5" id="KW-1185">Reference proteome</keyword>
<evidence type="ECO:0000259" key="3">
    <source>
        <dbReference type="Pfam" id="PF01182"/>
    </source>
</evidence>
<dbReference type="EC" id="3.5.99.6" evidence="1"/>
<proteinExistence type="predicted"/>
<dbReference type="NCBIfam" id="TIGR00502">
    <property type="entry name" value="nagB"/>
    <property type="match status" value="1"/>
</dbReference>
<evidence type="ECO:0000313" key="4">
    <source>
        <dbReference type="EMBL" id="MFC5410331.1"/>
    </source>
</evidence>
<evidence type="ECO:0000313" key="5">
    <source>
        <dbReference type="Proteomes" id="UP001596106"/>
    </source>
</evidence>
<dbReference type="Gene3D" id="3.40.50.10320">
    <property type="entry name" value="LmbE-like"/>
    <property type="match status" value="1"/>
</dbReference>
<dbReference type="Pfam" id="PF02585">
    <property type="entry name" value="PIG-L"/>
    <property type="match status" value="1"/>
</dbReference>
<keyword evidence="4" id="KW-0378">Hydrolase</keyword>
<dbReference type="InterPro" id="IPR052960">
    <property type="entry name" value="GlcN6P_deaminase-like"/>
</dbReference>
<dbReference type="PANTHER" id="PTHR42892:SF1">
    <property type="entry name" value="GLUCOSAMINE-6-PHOSPHATE ISOMERASE"/>
    <property type="match status" value="1"/>
</dbReference>
<dbReference type="InterPro" id="IPR037171">
    <property type="entry name" value="NagB/RpiA_transferase-like"/>
</dbReference>
<gene>
    <name evidence="4" type="primary">nagB</name>
    <name evidence="4" type="ORF">ACFPMF_13475</name>
</gene>
<dbReference type="Gene3D" id="3.40.50.1360">
    <property type="match status" value="1"/>
</dbReference>
<name>A0ABW0IAK3_9BACT</name>
<reference evidence="5" key="1">
    <citation type="journal article" date="2019" name="Int. J. Syst. Evol. Microbiol.">
        <title>The Global Catalogue of Microorganisms (GCM) 10K type strain sequencing project: providing services to taxonomists for standard genome sequencing and annotation.</title>
        <authorList>
            <consortium name="The Broad Institute Genomics Platform"/>
            <consortium name="The Broad Institute Genome Sequencing Center for Infectious Disease"/>
            <person name="Wu L."/>
            <person name="Ma J."/>
        </authorList>
    </citation>
    <scope>NUCLEOTIDE SEQUENCE [LARGE SCALE GENOMIC DNA]</scope>
    <source>
        <strain evidence="5">CCUG 55250</strain>
    </source>
</reference>
<dbReference type="GO" id="GO:0004342">
    <property type="term" value="F:glucosamine-6-phosphate deaminase activity"/>
    <property type="evidence" value="ECO:0007669"/>
    <property type="project" value="UniProtKB-EC"/>
</dbReference>
<feature type="region of interest" description="Disordered" evidence="2">
    <location>
        <begin position="1"/>
        <end position="20"/>
    </location>
</feature>
<organism evidence="4 5">
    <name type="scientific">Larkinella bovis</name>
    <dbReference type="NCBI Taxonomy" id="683041"/>
    <lineage>
        <taxon>Bacteria</taxon>
        <taxon>Pseudomonadati</taxon>
        <taxon>Bacteroidota</taxon>
        <taxon>Cytophagia</taxon>
        <taxon>Cytophagales</taxon>
        <taxon>Spirosomataceae</taxon>
        <taxon>Larkinella</taxon>
    </lineage>
</organism>
<evidence type="ECO:0000256" key="2">
    <source>
        <dbReference type="SAM" id="MobiDB-lite"/>
    </source>
</evidence>
<dbReference type="CDD" id="cd01399">
    <property type="entry name" value="GlcN6P_deaminase"/>
    <property type="match status" value="1"/>
</dbReference>
<dbReference type="RefSeq" id="WP_379845686.1">
    <property type="nucleotide sequence ID" value="NZ_JBHSMA010000003.1"/>
</dbReference>
<comment type="caution">
    <text evidence="4">The sequence shown here is derived from an EMBL/GenBank/DDBJ whole genome shotgun (WGS) entry which is preliminary data.</text>
</comment>
<sequence>MITEPSVIENASGRQPGEPVQSAITYEKIPTHIYADAKDASRAVAREIAELIREKQAKGQPCVLGLATGSSPKTVYAELIRQHREEGLSFRNVVTFNLDEYYPMEPDSLQSYVRFMKEQLFDHVDIPEGNYFIPDGTVPANKVSEFSRAYEEKIQSYGGLDFQLLGIGGNGHIGFNEPGSLINSHTRLMMLDHSTRAAAAGDFGSLAKTPKKAITMGVAPILSAKRIVLLAWGERKAPVIRAALEGTVTEQVPASYLQTHPNALFVIDQAAASDLTRMQTPWLVDTVEWDNHMIKKAVTYLSRTLGKPILKLTNKDYNDNGMSDLLAQVGQAYDLNIDVFNQLQHTITGWPGGKPNADDTNRPERALPASKRCLIFSPHPDDDIISMGGTFQRLHDQGHEVHVGYQTSGNIAVADDEALRFADYVVDFNEKFGIDSPEATRIFRDAAEFLRVKKDSEMDTNEVRYIKGLIRKGEAKATCRFVGIPVENAHFLNMPFYETGKVEKKPLGEEDIQVVMDVIRQVKPHQIYAAGDLADPHGTHKVCLDAIFEAVRRLKNEAFMQDCWVWLYRGAWAEWDIHEIEMAVPMSPDQLMRKRLGIFKHQSQKDGVVYQGTDSREFWQRAEERNRATAGLYNQLGLAEYEAMEAFVRWHF</sequence>
<accession>A0ABW0IAK3</accession>
<dbReference type="Pfam" id="PF01182">
    <property type="entry name" value="Glucosamine_iso"/>
    <property type="match status" value="1"/>
</dbReference>